<sequence>DQFLRQPNLHRPCDGNEISAAYCRKLEI</sequence>
<evidence type="ECO:0000313" key="1">
    <source>
        <dbReference type="EMBL" id="SVB91728.1"/>
    </source>
</evidence>
<dbReference type="EMBL" id="UINC01063760">
    <property type="protein sequence ID" value="SVB91728.1"/>
    <property type="molecule type" value="Genomic_DNA"/>
</dbReference>
<name>A0A382HWR4_9ZZZZ</name>
<organism evidence="1">
    <name type="scientific">marine metagenome</name>
    <dbReference type="NCBI Taxonomy" id="408172"/>
    <lineage>
        <taxon>unclassified sequences</taxon>
        <taxon>metagenomes</taxon>
        <taxon>ecological metagenomes</taxon>
    </lineage>
</organism>
<feature type="non-terminal residue" evidence="1">
    <location>
        <position position="1"/>
    </location>
</feature>
<accession>A0A382HWR4</accession>
<dbReference type="AlphaFoldDB" id="A0A382HWR4"/>
<feature type="non-terminal residue" evidence="1">
    <location>
        <position position="28"/>
    </location>
</feature>
<proteinExistence type="predicted"/>
<reference evidence="1" key="1">
    <citation type="submission" date="2018-05" db="EMBL/GenBank/DDBJ databases">
        <authorList>
            <person name="Lanie J.A."/>
            <person name="Ng W.-L."/>
            <person name="Kazmierczak K.M."/>
            <person name="Andrzejewski T.M."/>
            <person name="Davidsen T.M."/>
            <person name="Wayne K.J."/>
            <person name="Tettelin H."/>
            <person name="Glass J.I."/>
            <person name="Rusch D."/>
            <person name="Podicherti R."/>
            <person name="Tsui H.-C.T."/>
            <person name="Winkler M.E."/>
        </authorList>
    </citation>
    <scope>NUCLEOTIDE SEQUENCE</scope>
</reference>
<gene>
    <name evidence="1" type="ORF">METZ01_LOCUS244582</name>
</gene>
<protein>
    <submittedName>
        <fullName evidence="1">Uncharacterized protein</fullName>
    </submittedName>
</protein>